<accession>A0A849SHX8</accession>
<dbReference type="Proteomes" id="UP000580839">
    <property type="component" value="Unassembled WGS sequence"/>
</dbReference>
<dbReference type="InterPro" id="IPR011250">
    <property type="entry name" value="OMP/PagP_B-barrel"/>
</dbReference>
<organism evidence="1 2">
    <name type="scientific">Eiseniibacteriota bacterium</name>
    <dbReference type="NCBI Taxonomy" id="2212470"/>
    <lineage>
        <taxon>Bacteria</taxon>
        <taxon>Candidatus Eiseniibacteriota</taxon>
    </lineage>
</organism>
<dbReference type="AlphaFoldDB" id="A0A849SHX8"/>
<dbReference type="Gene3D" id="2.40.160.20">
    <property type="match status" value="1"/>
</dbReference>
<comment type="caution">
    <text evidence="1">The sequence shown here is derived from an EMBL/GenBank/DDBJ whole genome shotgun (WGS) entry which is preliminary data.</text>
</comment>
<reference evidence="1 2" key="1">
    <citation type="submission" date="2020-04" db="EMBL/GenBank/DDBJ databases">
        <title>Metagenomic profiling of ammonia- and methane-oxidizing microorganisms in a Dutch drinking water treatment plant.</title>
        <authorList>
            <person name="Poghosyan L."/>
            <person name="Leucker S."/>
        </authorList>
    </citation>
    <scope>NUCLEOTIDE SEQUENCE [LARGE SCALE GENOMIC DNA]</scope>
    <source>
        <strain evidence="1">S-RSF-IL-03</strain>
    </source>
</reference>
<dbReference type="EMBL" id="JABFRW010000031">
    <property type="protein sequence ID" value="NOT33163.1"/>
    <property type="molecule type" value="Genomic_DNA"/>
</dbReference>
<protein>
    <submittedName>
        <fullName evidence="1">Outer membrane beta-barrel protein</fullName>
    </submittedName>
</protein>
<evidence type="ECO:0000313" key="1">
    <source>
        <dbReference type="EMBL" id="NOT33163.1"/>
    </source>
</evidence>
<proteinExistence type="predicted"/>
<evidence type="ECO:0000313" key="2">
    <source>
        <dbReference type="Proteomes" id="UP000580839"/>
    </source>
</evidence>
<name>A0A849SHX8_UNCEI</name>
<dbReference type="SUPFAM" id="SSF56925">
    <property type="entry name" value="OMPA-like"/>
    <property type="match status" value="1"/>
</dbReference>
<sequence>MHRIRPLTNLELLSRSAIGTALVISLTLVGSLARATEIIPSIGMTNAVDEGDESARVLVGLALRQNFGPITPEIGITYRTEERFDGVLRQRMWPVTASLWLTPIPVLYAGAGVGWYYTTFDFDQDRVPLLQDETRQDFGVHVGGGLRFPIAPAATLDVHGRYVMMQDQDSRLVPETFDPDFWSLSAGLGFNF</sequence>
<gene>
    <name evidence="1" type="ORF">HOP12_03235</name>
</gene>